<accession>A0A1E5NA37</accession>
<evidence type="ECO:0000256" key="10">
    <source>
        <dbReference type="ARBA" id="ARBA00024446"/>
    </source>
</evidence>
<evidence type="ECO:0000256" key="4">
    <source>
        <dbReference type="ARBA" id="ARBA00020837"/>
    </source>
</evidence>
<dbReference type="NCBIfam" id="NF011652">
    <property type="entry name" value="PRK15070.1"/>
    <property type="match status" value="1"/>
</dbReference>
<dbReference type="PANTHER" id="PTHR39453">
    <property type="entry name" value="PHOSPHATE PROPANOYLTRANSFERASE"/>
    <property type="match status" value="1"/>
</dbReference>
<dbReference type="Proteomes" id="UP000095247">
    <property type="component" value="Unassembled WGS sequence"/>
</dbReference>
<comment type="function">
    <text evidence="11">Involved in 1,2-propanediol (1,2-PD) degradation by catalyzing the conversion of propanoyl-CoA to propanoyl-phosphate.</text>
</comment>
<dbReference type="GO" id="GO:0046872">
    <property type="term" value="F:metal ion binding"/>
    <property type="evidence" value="ECO:0007669"/>
    <property type="project" value="UniProtKB-KW"/>
</dbReference>
<dbReference type="PIRSF" id="PIRSF010130">
    <property type="entry name" value="PduL"/>
    <property type="match status" value="1"/>
</dbReference>
<evidence type="ECO:0000256" key="7">
    <source>
        <dbReference type="ARBA" id="ARBA00022833"/>
    </source>
</evidence>
<sequence length="211" mass="23607">MNGQSLLIRNISDSIKYELSKRRIIKVEISARHVHLSKKDLETLFGVDYSLTPKRELSQPGQYLSGERVKLIGPKSEMRNVAILGPTRKDTQVELSLSDARALGVKDITINESGYLQGAGSIIIVGENGRIEARNSVIIAKRHIHLRKKDAEEWNIENGQIVKVKVYGVRALIFDEVVARVSDRFMPAMHIDFDEANACGLLNQGYGEIIL</sequence>
<evidence type="ECO:0000256" key="9">
    <source>
        <dbReference type="ARBA" id="ARBA00024322"/>
    </source>
</evidence>
<dbReference type="EMBL" id="MDCO01000015">
    <property type="protein sequence ID" value="OEJ13030.1"/>
    <property type="molecule type" value="Genomic_DNA"/>
</dbReference>
<comment type="pathway">
    <text evidence="11">Polyol metabolism; 1,2-propanediol degradation.</text>
</comment>
<keyword evidence="10" id="KW-1283">Bacterial microcompartment</keyword>
<comment type="similarity">
    <text evidence="2 11">Belongs to the PduL family.</text>
</comment>
<comment type="subcellular location">
    <subcellularLocation>
        <location evidence="9">Bacterial microcompartment</location>
    </subcellularLocation>
</comment>
<reference evidence="12 13" key="1">
    <citation type="submission" date="2016-08" db="EMBL/GenBank/DDBJ databases">
        <title>Characterization and recognition of Brachyspira hampsonii sp. nov., a novel intestinal spirochete that is pathogenic to pigs.</title>
        <authorList>
            <person name="Mirajkar N."/>
            <person name="La T."/>
            <person name="Phillips N."/>
            <person name="Hampson D."/>
            <person name="Gebhart C."/>
        </authorList>
    </citation>
    <scope>NUCLEOTIDE SEQUENCE [LARGE SCALE GENOMIC DNA]</scope>
    <source>
        <strain evidence="12 13">P280/1</strain>
    </source>
</reference>
<name>A0A1E5NA37_9SPIR</name>
<evidence type="ECO:0000313" key="13">
    <source>
        <dbReference type="Proteomes" id="UP000095247"/>
    </source>
</evidence>
<keyword evidence="7" id="KW-0862">Zinc</keyword>
<keyword evidence="8 11" id="KW-0012">Acyltransferase</keyword>
<evidence type="ECO:0000313" key="12">
    <source>
        <dbReference type="EMBL" id="OEJ13030.1"/>
    </source>
</evidence>
<dbReference type="Pfam" id="PF06130">
    <property type="entry name" value="PTAC"/>
    <property type="match status" value="1"/>
</dbReference>
<evidence type="ECO:0000256" key="8">
    <source>
        <dbReference type="ARBA" id="ARBA00023315"/>
    </source>
</evidence>
<keyword evidence="5 11" id="KW-0808">Transferase</keyword>
<dbReference type="PANTHER" id="PTHR39453:SF1">
    <property type="entry name" value="PHOSPHATE PROPANOYLTRANSFERASE"/>
    <property type="match status" value="1"/>
</dbReference>
<dbReference type="GO" id="GO:0031469">
    <property type="term" value="C:bacterial microcompartment"/>
    <property type="evidence" value="ECO:0007669"/>
    <property type="project" value="UniProtKB-SubCell"/>
</dbReference>
<dbReference type="AlphaFoldDB" id="A0A1E5NA37"/>
<protein>
    <recommendedName>
        <fullName evidence="4 11">Phosphate propanoyltransferase</fullName>
        <ecNumber evidence="3 11">2.3.1.222</ecNumber>
    </recommendedName>
</protein>
<evidence type="ECO:0000256" key="6">
    <source>
        <dbReference type="ARBA" id="ARBA00022723"/>
    </source>
</evidence>
<gene>
    <name evidence="12" type="ORF">BFL38_00240</name>
</gene>
<proteinExistence type="inferred from homology"/>
<evidence type="ECO:0000256" key="3">
    <source>
        <dbReference type="ARBA" id="ARBA00012206"/>
    </source>
</evidence>
<dbReference type="GO" id="GO:0051144">
    <property type="term" value="P:1,2-propanediol catabolic process"/>
    <property type="evidence" value="ECO:0007669"/>
    <property type="project" value="UniProtKB-UniPathway"/>
</dbReference>
<dbReference type="UniPathway" id="UPA00621"/>
<dbReference type="GO" id="GO:0016747">
    <property type="term" value="F:acyltransferase activity, transferring groups other than amino-acyl groups"/>
    <property type="evidence" value="ECO:0007669"/>
    <property type="project" value="InterPro"/>
</dbReference>
<dbReference type="InterPro" id="IPR008300">
    <property type="entry name" value="PTAC"/>
</dbReference>
<evidence type="ECO:0000256" key="11">
    <source>
        <dbReference type="PIRNR" id="PIRNR010130"/>
    </source>
</evidence>
<keyword evidence="6" id="KW-0479">Metal-binding</keyword>
<evidence type="ECO:0000256" key="5">
    <source>
        <dbReference type="ARBA" id="ARBA00022679"/>
    </source>
</evidence>
<evidence type="ECO:0000256" key="2">
    <source>
        <dbReference type="ARBA" id="ARBA00007342"/>
    </source>
</evidence>
<dbReference type="EC" id="2.3.1.222" evidence="3 11"/>
<evidence type="ECO:0000256" key="1">
    <source>
        <dbReference type="ARBA" id="ARBA00001947"/>
    </source>
</evidence>
<comment type="caution">
    <text evidence="12">The sequence shown here is derived from an EMBL/GenBank/DDBJ whole genome shotgun (WGS) entry which is preliminary data.</text>
</comment>
<comment type="catalytic activity">
    <reaction evidence="11">
        <text>propanoyl-CoA + phosphate = propanoyl phosphate + CoA</text>
        <dbReference type="Rhea" id="RHEA:28046"/>
        <dbReference type="ChEBI" id="CHEBI:43474"/>
        <dbReference type="ChEBI" id="CHEBI:57287"/>
        <dbReference type="ChEBI" id="CHEBI:57392"/>
        <dbReference type="ChEBI" id="CHEBI:58933"/>
        <dbReference type="EC" id="2.3.1.222"/>
    </reaction>
</comment>
<dbReference type="RefSeq" id="WP_069727625.1">
    <property type="nucleotide sequence ID" value="NZ_MDCO01000015.1"/>
</dbReference>
<organism evidence="12 13">
    <name type="scientific">Brachyspira hampsonii</name>
    <dbReference type="NCBI Taxonomy" id="1287055"/>
    <lineage>
        <taxon>Bacteria</taxon>
        <taxon>Pseudomonadati</taxon>
        <taxon>Spirochaetota</taxon>
        <taxon>Spirochaetia</taxon>
        <taxon>Brachyspirales</taxon>
        <taxon>Brachyspiraceae</taxon>
        <taxon>Brachyspira</taxon>
    </lineage>
</organism>
<comment type="cofactor">
    <cofactor evidence="1">
        <name>Zn(2+)</name>
        <dbReference type="ChEBI" id="CHEBI:29105"/>
    </cofactor>
</comment>